<protein>
    <submittedName>
        <fullName evidence="1">Uncharacterized protein</fullName>
    </submittedName>
</protein>
<dbReference type="OrthoDB" id="6908408at2"/>
<accession>A0A0B1YWV6</accession>
<dbReference type="Proteomes" id="UP000030949">
    <property type="component" value="Unassembled WGS sequence"/>
</dbReference>
<organism evidence="1 2">
    <name type="scientific">Pseudomonas frederiksbergensis</name>
    <dbReference type="NCBI Taxonomy" id="104087"/>
    <lineage>
        <taxon>Bacteria</taxon>
        <taxon>Pseudomonadati</taxon>
        <taxon>Pseudomonadota</taxon>
        <taxon>Gammaproteobacteria</taxon>
        <taxon>Pseudomonadales</taxon>
        <taxon>Pseudomonadaceae</taxon>
        <taxon>Pseudomonas</taxon>
    </lineage>
</organism>
<evidence type="ECO:0000313" key="2">
    <source>
        <dbReference type="Proteomes" id="UP000030949"/>
    </source>
</evidence>
<dbReference type="AlphaFoldDB" id="A0A0B1YWV6"/>
<name>A0A0B1YWV6_9PSED</name>
<sequence length="78" mass="8467">MNHPTLTFAQLHPGDRFTLPADHSLFTKLTDSTAREHSVHSINLKEEGYGYAEDPIKNLPGEAPVEYVPVGGPLRAGG</sequence>
<dbReference type="EMBL" id="JQGJ01000028">
    <property type="protein sequence ID" value="KHK61627.1"/>
    <property type="molecule type" value="Genomic_DNA"/>
</dbReference>
<proteinExistence type="predicted"/>
<reference evidence="2" key="1">
    <citation type="submission" date="2015-03" db="EMBL/GenBank/DDBJ databases">
        <title>Pseudomonas frederiksbergensis hydrocarbon degrader.</title>
        <authorList>
            <person name="Brown L.M."/>
            <person name="Ruiz O.N."/>
            <person name="Mueller S."/>
            <person name="Gunasekera T.S."/>
        </authorList>
    </citation>
    <scope>NUCLEOTIDE SEQUENCE [LARGE SCALE GENOMIC DNA]</scope>
    <source>
        <strain evidence="2">SI8</strain>
    </source>
</reference>
<evidence type="ECO:0000313" key="1">
    <source>
        <dbReference type="EMBL" id="KHK61627.1"/>
    </source>
</evidence>
<comment type="caution">
    <text evidence="1">The sequence shown here is derived from an EMBL/GenBank/DDBJ whole genome shotgun (WGS) entry which is preliminary data.</text>
</comment>
<gene>
    <name evidence="1" type="ORF">JZ00_27285</name>
</gene>
<dbReference type="RefSeq" id="WP_039594230.1">
    <property type="nucleotide sequence ID" value="NZ_JQGJ02000025.1"/>
</dbReference>